<dbReference type="GO" id="GO:0008168">
    <property type="term" value="F:methyltransferase activity"/>
    <property type="evidence" value="ECO:0007669"/>
    <property type="project" value="UniProtKB-KW"/>
</dbReference>
<keyword evidence="4" id="KW-0949">S-adenosyl-L-methionine</keyword>
<feature type="region of interest" description="Disordered" evidence="6">
    <location>
        <begin position="565"/>
        <end position="655"/>
    </location>
</feature>
<evidence type="ECO:0000256" key="2">
    <source>
        <dbReference type="ARBA" id="ARBA00022603"/>
    </source>
</evidence>
<feature type="compositionally biased region" description="Polar residues" evidence="6">
    <location>
        <begin position="399"/>
        <end position="414"/>
    </location>
</feature>
<dbReference type="Proteomes" id="UP000032309">
    <property type="component" value="Unassembled WGS sequence"/>
</dbReference>
<evidence type="ECO:0000259" key="7">
    <source>
        <dbReference type="Pfam" id="PF01555"/>
    </source>
</evidence>
<proteinExistence type="predicted"/>
<sequence length="655" mass="74411">MNKNQKLELTWIDKDNQPKLEPCILIEDPEKSYGHTPNPLSRGEYKSPLLGGDSGVGNMLIYGDNLLALKALEQDFAGQIKCACIDPPYNTGNAFEHYDDGLEHSIWLSLMKPRIEILHRLLRDDGTLWITIDNDECHYLKVLCDEIFGRRNFVSNVVWEKKFSPQNDAKWLSDSHDHILVYAKNKDIWRPNLLPRTEDMDFRYSNPDNDPRGSWTSSDLTAQEPFEYGVYEIVGPTGKVFSPGNNRHWVYGKEKMEELIADKRIWFGASGNNKPRFKRFLSEVQKGIVSKTIWYRTEVGDNQEAKREVKVFNDDDVFATPKPERLIQRILTLATNPGDWVLDSFLGSGTTVAVAHKMGRRWISIELGEHCHTHCLPRLKKVVDGTDQGGISRIVHTPYPSQEGNEPTPSPSQEGNKKSPLLGGEKGVGWQGGGGFKYYYLAPSLLKKDKHDNWIIDERYNADMLAAAMAKHEGFRYCPDEHIYWKQGRSTEKDYIFITTQFVTVQSLDKIHEEMKPDESLLICCKSFQKACENRYAAITIKKIPKMLLGRCEFGKEDYSLNIINLPEPTPDPSQEGNIKKETSQDGNLKNPSKEGNKMGISQEGNKHTPNHLSRGEHESPLSGGDLGVGKSGRDKKPNKDNSTGKNVKQRKLFK</sequence>
<keyword evidence="9" id="KW-1185">Reference proteome</keyword>
<dbReference type="InterPro" id="IPR002295">
    <property type="entry name" value="N4/N6-MTase_EcoPI_Mod-like"/>
</dbReference>
<reference evidence="9" key="1">
    <citation type="journal article" date="2015" name="Genome Announc.">
        <title>Draft Genome Sequence of an Anaerobic Ammonium-Oxidizing Bacterium, "Candidatus Brocadia sinica".</title>
        <authorList>
            <person name="Oshiki M."/>
            <person name="Shinyako-Hata K."/>
            <person name="Satoh H."/>
            <person name="Okabe S."/>
        </authorList>
    </citation>
    <scope>NUCLEOTIDE SEQUENCE [LARGE SCALE GENOMIC DNA]</scope>
    <source>
        <strain evidence="9">JPN1</strain>
    </source>
</reference>
<keyword evidence="2 8" id="KW-0489">Methyltransferase</keyword>
<dbReference type="InterPro" id="IPR029063">
    <property type="entry name" value="SAM-dependent_MTases_sf"/>
</dbReference>
<dbReference type="InterPro" id="IPR002941">
    <property type="entry name" value="DNA_methylase_N4/N6"/>
</dbReference>
<evidence type="ECO:0000313" key="8">
    <source>
        <dbReference type="EMBL" id="GAN33218.1"/>
    </source>
</evidence>
<feature type="region of interest" description="Disordered" evidence="6">
    <location>
        <begin position="391"/>
        <end position="424"/>
    </location>
</feature>
<dbReference type="Pfam" id="PF01555">
    <property type="entry name" value="N6_N4_Mtase"/>
    <property type="match status" value="1"/>
</dbReference>
<evidence type="ECO:0000256" key="6">
    <source>
        <dbReference type="SAM" id="MobiDB-lite"/>
    </source>
</evidence>
<comment type="catalytic activity">
    <reaction evidence="5">
        <text>a 2'-deoxyadenosine in DNA + S-adenosyl-L-methionine = an N(6)-methyl-2'-deoxyadenosine in DNA + S-adenosyl-L-homocysteine + H(+)</text>
        <dbReference type="Rhea" id="RHEA:15197"/>
        <dbReference type="Rhea" id="RHEA-COMP:12418"/>
        <dbReference type="Rhea" id="RHEA-COMP:12419"/>
        <dbReference type="ChEBI" id="CHEBI:15378"/>
        <dbReference type="ChEBI" id="CHEBI:57856"/>
        <dbReference type="ChEBI" id="CHEBI:59789"/>
        <dbReference type="ChEBI" id="CHEBI:90615"/>
        <dbReference type="ChEBI" id="CHEBI:90616"/>
        <dbReference type="EC" id="2.1.1.72"/>
    </reaction>
</comment>
<dbReference type="EC" id="2.1.1.72" evidence="1"/>
<dbReference type="GO" id="GO:0032259">
    <property type="term" value="P:methylation"/>
    <property type="evidence" value="ECO:0007669"/>
    <property type="project" value="UniProtKB-KW"/>
</dbReference>
<name>A0ABQ0JWU3_9BACT</name>
<protein>
    <recommendedName>
        <fullName evidence="1">site-specific DNA-methyltransferase (adenine-specific)</fullName>
        <ecNumber evidence="1">2.1.1.72</ecNumber>
    </recommendedName>
</protein>
<feature type="domain" description="DNA methylase N-4/N-6" evidence="7">
    <location>
        <begin position="80"/>
        <end position="371"/>
    </location>
</feature>
<keyword evidence="3" id="KW-0808">Transferase</keyword>
<evidence type="ECO:0000313" key="9">
    <source>
        <dbReference type="Proteomes" id="UP000032309"/>
    </source>
</evidence>
<dbReference type="EMBL" id="BAFN01000001">
    <property type="protein sequence ID" value="GAN33218.1"/>
    <property type="molecule type" value="Genomic_DNA"/>
</dbReference>
<evidence type="ECO:0000256" key="3">
    <source>
        <dbReference type="ARBA" id="ARBA00022679"/>
    </source>
</evidence>
<evidence type="ECO:0000256" key="1">
    <source>
        <dbReference type="ARBA" id="ARBA00011900"/>
    </source>
</evidence>
<accession>A0ABQ0JWU3</accession>
<evidence type="ECO:0000256" key="4">
    <source>
        <dbReference type="ARBA" id="ARBA00022691"/>
    </source>
</evidence>
<evidence type="ECO:0000256" key="5">
    <source>
        <dbReference type="ARBA" id="ARBA00047942"/>
    </source>
</evidence>
<comment type="caution">
    <text evidence="8">The sequence shown here is derived from an EMBL/GenBank/DDBJ whole genome shotgun (WGS) entry which is preliminary data.</text>
</comment>
<dbReference type="Gene3D" id="3.40.50.150">
    <property type="entry name" value="Vaccinia Virus protein VP39"/>
    <property type="match status" value="1"/>
</dbReference>
<dbReference type="SUPFAM" id="SSF53335">
    <property type="entry name" value="S-adenosyl-L-methionine-dependent methyltransferases"/>
    <property type="match status" value="1"/>
</dbReference>
<gene>
    <name evidence="8" type="ORF">BROSI_A1735</name>
</gene>
<organism evidence="8 9">
    <name type="scientific">Candidatus Brocadia sinica JPN1</name>
    <dbReference type="NCBI Taxonomy" id="1197129"/>
    <lineage>
        <taxon>Bacteria</taxon>
        <taxon>Pseudomonadati</taxon>
        <taxon>Planctomycetota</taxon>
        <taxon>Candidatus Brocadiia</taxon>
        <taxon>Candidatus Brocadiales</taxon>
        <taxon>Candidatus Brocadiaceae</taxon>
        <taxon>Candidatus Brocadia</taxon>
    </lineage>
</organism>
<dbReference type="RefSeq" id="WP_052563285.1">
    <property type="nucleotide sequence ID" value="NZ_BAFN01000001.1"/>
</dbReference>
<dbReference type="PRINTS" id="PR00506">
    <property type="entry name" value="D21N6MTFRASE"/>
</dbReference>